<feature type="compositionally biased region" description="Basic and acidic residues" evidence="1">
    <location>
        <begin position="132"/>
        <end position="142"/>
    </location>
</feature>
<protein>
    <submittedName>
        <fullName evidence="2">Uncharacterized protein</fullName>
    </submittedName>
</protein>
<reference evidence="2" key="1">
    <citation type="journal article" date="2023" name="Mol. Phylogenet. Evol.">
        <title>Genome-scale phylogeny and comparative genomics of the fungal order Sordariales.</title>
        <authorList>
            <person name="Hensen N."/>
            <person name="Bonometti L."/>
            <person name="Westerberg I."/>
            <person name="Brannstrom I.O."/>
            <person name="Guillou S."/>
            <person name="Cros-Aarteil S."/>
            <person name="Calhoun S."/>
            <person name="Haridas S."/>
            <person name="Kuo A."/>
            <person name="Mondo S."/>
            <person name="Pangilinan J."/>
            <person name="Riley R."/>
            <person name="LaButti K."/>
            <person name="Andreopoulos B."/>
            <person name="Lipzen A."/>
            <person name="Chen C."/>
            <person name="Yan M."/>
            <person name="Daum C."/>
            <person name="Ng V."/>
            <person name="Clum A."/>
            <person name="Steindorff A."/>
            <person name="Ohm R.A."/>
            <person name="Martin F."/>
            <person name="Silar P."/>
            <person name="Natvig D.O."/>
            <person name="Lalanne C."/>
            <person name="Gautier V."/>
            <person name="Ament-Velasquez S.L."/>
            <person name="Kruys A."/>
            <person name="Hutchinson M.I."/>
            <person name="Powell A.J."/>
            <person name="Barry K."/>
            <person name="Miller A.N."/>
            <person name="Grigoriev I.V."/>
            <person name="Debuchy R."/>
            <person name="Gladieux P."/>
            <person name="Hiltunen Thoren M."/>
            <person name="Johannesson H."/>
        </authorList>
    </citation>
    <scope>NUCLEOTIDE SEQUENCE</scope>
    <source>
        <strain evidence="2">CBS 508.74</strain>
    </source>
</reference>
<reference evidence="2" key="2">
    <citation type="submission" date="2023-05" db="EMBL/GenBank/DDBJ databases">
        <authorList>
            <consortium name="Lawrence Berkeley National Laboratory"/>
            <person name="Steindorff A."/>
            <person name="Hensen N."/>
            <person name="Bonometti L."/>
            <person name="Westerberg I."/>
            <person name="Brannstrom I.O."/>
            <person name="Guillou S."/>
            <person name="Cros-Aarteil S."/>
            <person name="Calhoun S."/>
            <person name="Haridas S."/>
            <person name="Kuo A."/>
            <person name="Mondo S."/>
            <person name="Pangilinan J."/>
            <person name="Riley R."/>
            <person name="Labutti K."/>
            <person name="Andreopoulos B."/>
            <person name="Lipzen A."/>
            <person name="Chen C."/>
            <person name="Yanf M."/>
            <person name="Daum C."/>
            <person name="Ng V."/>
            <person name="Clum A."/>
            <person name="Ohm R."/>
            <person name="Martin F."/>
            <person name="Silar P."/>
            <person name="Natvig D."/>
            <person name="Lalanne C."/>
            <person name="Gautier V."/>
            <person name="Ament-Velasquez S.L."/>
            <person name="Kruys A."/>
            <person name="Hutchinson M.I."/>
            <person name="Powell A.J."/>
            <person name="Barry K."/>
            <person name="Miller A.N."/>
            <person name="Grigoriev I.V."/>
            <person name="Debuchy R."/>
            <person name="Gladieux P."/>
            <person name="Thoren M.H."/>
            <person name="Johannesson H."/>
        </authorList>
    </citation>
    <scope>NUCLEOTIDE SEQUENCE</scope>
    <source>
        <strain evidence="2">CBS 508.74</strain>
    </source>
</reference>
<gene>
    <name evidence="2" type="ORF">N656DRAFT_799114</name>
</gene>
<evidence type="ECO:0000256" key="1">
    <source>
        <dbReference type="SAM" id="MobiDB-lite"/>
    </source>
</evidence>
<dbReference type="RefSeq" id="XP_064669320.1">
    <property type="nucleotide sequence ID" value="XM_064817834.1"/>
</dbReference>
<name>A0AAN6TCD1_9PEZI</name>
<feature type="compositionally biased region" description="Polar residues" evidence="1">
    <location>
        <begin position="104"/>
        <end position="116"/>
    </location>
</feature>
<feature type="region of interest" description="Disordered" evidence="1">
    <location>
        <begin position="335"/>
        <end position="361"/>
    </location>
</feature>
<accession>A0AAN6TCD1</accession>
<feature type="region of interest" description="Disordered" evidence="1">
    <location>
        <begin position="567"/>
        <end position="599"/>
    </location>
</feature>
<evidence type="ECO:0000313" key="2">
    <source>
        <dbReference type="EMBL" id="KAK4111750.1"/>
    </source>
</evidence>
<evidence type="ECO:0000313" key="3">
    <source>
        <dbReference type="Proteomes" id="UP001302812"/>
    </source>
</evidence>
<dbReference type="AlphaFoldDB" id="A0AAN6TCD1"/>
<sequence length="599" mass="66152">MGGVIPFAGLSSPSKSRKEKETRAPSSSSRRPSQGSQASASTIPRSSSSDAPSTASSVQPPWDRTVEIIWVRETSSGRGEDEQRIELAFQENCKRLRRKFALNQCQPEETTENSAKNGEATDRQLAPGEQLQDSRHKPHYDARARNRNSRYFQLPDSIRFKIVRTVLQIREHDGKAIRMNSPVYLRAVWPVNSKKEDRRWSTDYFDSLEAVLISLASYTSVCFDMRVDVLATLFLTRRFHVVFSPLMTARIQPTAVLWMNHFGPLMASITLEVDFSKQGGNWAPGAAKINSLPGMEDMAQLVDDFVCAQLTRMRKTTIQDLRILVRRYHGYRPTTAKSTASDVNKPEPEADPSSRAPVLPASTPIRYTQPAHIRLVLEPLKRLRSLVDKITITGAPQDLATELILVLAGKDHPLYTPEDKQREMDTHCTHRRPAREYPFTPGPGQRSMLDYGLHSDDKSGKGRAGLRGLAIHNHPAEEDWEGLYGCRVVAGSSLSPSVSACASTSARDFAGIGTPLPTPTTERRRVVTGLVSPLPVGGNGAGGDGYDWNDKDKALADRLRKMSKKWVSKASMLRKRSDSGGSSGSGGADGTTQEGKESV</sequence>
<dbReference type="EMBL" id="MU853345">
    <property type="protein sequence ID" value="KAK4111750.1"/>
    <property type="molecule type" value="Genomic_DNA"/>
</dbReference>
<feature type="region of interest" description="Disordered" evidence="1">
    <location>
        <begin position="104"/>
        <end position="142"/>
    </location>
</feature>
<dbReference type="GeneID" id="89941959"/>
<comment type="caution">
    <text evidence="2">The sequence shown here is derived from an EMBL/GenBank/DDBJ whole genome shotgun (WGS) entry which is preliminary data.</text>
</comment>
<keyword evidence="3" id="KW-1185">Reference proteome</keyword>
<feature type="compositionally biased region" description="Low complexity" evidence="1">
    <location>
        <begin position="24"/>
        <end position="57"/>
    </location>
</feature>
<proteinExistence type="predicted"/>
<organism evidence="2 3">
    <name type="scientific">Canariomyces notabilis</name>
    <dbReference type="NCBI Taxonomy" id="2074819"/>
    <lineage>
        <taxon>Eukaryota</taxon>
        <taxon>Fungi</taxon>
        <taxon>Dikarya</taxon>
        <taxon>Ascomycota</taxon>
        <taxon>Pezizomycotina</taxon>
        <taxon>Sordariomycetes</taxon>
        <taxon>Sordariomycetidae</taxon>
        <taxon>Sordariales</taxon>
        <taxon>Chaetomiaceae</taxon>
        <taxon>Canariomyces</taxon>
    </lineage>
</organism>
<feature type="region of interest" description="Disordered" evidence="1">
    <location>
        <begin position="1"/>
        <end position="60"/>
    </location>
</feature>
<dbReference type="Proteomes" id="UP001302812">
    <property type="component" value="Unassembled WGS sequence"/>
</dbReference>